<dbReference type="EMBL" id="AMGV01000011">
    <property type="protein sequence ID" value="KEF54090.1"/>
    <property type="molecule type" value="Genomic_DNA"/>
</dbReference>
<sequence>MARTTLIVLALTKSDSHEGAGLEFEKWDDASLIGSSIYSFAGGLEASSRSIFVNGLNSFQTSAQYYVPQRGAQHVTQNGVQIGTRNVVPNDVPRGASNVPPAPSAPPEQRAGLSSHVARERQYGNMIANRAINGKRGPGRQPSPPPAHSAAHASRLRDEPATGDYDLSVAWRTLRMRCLRVERGSRNTHPLQKLQEIGVLTKTYLLQPSDDESKILIWGTPDQVAEAKKALARFENELEAAPKGPHAQWFKAGALDGRAEHRQEIQATKKLVEEALKKANMKYPIEAALLWPKELDITEFSNDNAEAFDDMRRQYYCKIDFRQDEKGPPWMKVSVEQRNHLAKIISRTTNIVKEHVAKRDKVVKVSLIHYPDFSIYRQEVGLLDQDPNTRSHLPTMHGEPGSDEEEWLQMRKTKHLANRRRIKTIINQALKSLAISQRHVRMRVAFGELGFVQFQKPSEGRQSYRFEEFYNMVTEGRTKFSLNSLPVRQGEIKDLADVLSSMDAFKNPSVSYGAFFDFAGSSSQSIVRLECVFGTYGGEEEQFDIREQRWIEVNEMVGKLQLSLFNFERPDYQFTIDAFPLYENKRINKEQAIFQNNVSFKPPSDGIKSPPRLRVKFPPTSNNLRSISDLTTMKWRFKNTDAVFELRRKDIYTYTPGKQTSVLQESRWHAIYYYPEWDNLMGQFANVKPGENVRWVKTLATFFPEDEEDTGLALPKGFQNFITEVEEVQDRLAEAISLLAKGKNAVATKGATNEAANRTD</sequence>
<dbReference type="STRING" id="1182545.A0A072PET2"/>
<protein>
    <recommendedName>
        <fullName evidence="2">DUF7905 domain-containing protein</fullName>
    </recommendedName>
</protein>
<dbReference type="OrthoDB" id="4739136at2759"/>
<accession>A0A072PET2</accession>
<evidence type="ECO:0000313" key="4">
    <source>
        <dbReference type="Proteomes" id="UP000027920"/>
    </source>
</evidence>
<dbReference type="InterPro" id="IPR057227">
    <property type="entry name" value="DUF7905"/>
</dbReference>
<dbReference type="Proteomes" id="UP000027920">
    <property type="component" value="Unassembled WGS sequence"/>
</dbReference>
<dbReference type="RefSeq" id="XP_013256680.1">
    <property type="nucleotide sequence ID" value="XM_013401226.1"/>
</dbReference>
<feature type="region of interest" description="Disordered" evidence="1">
    <location>
        <begin position="131"/>
        <end position="159"/>
    </location>
</feature>
<name>A0A072PET2_9EURO</name>
<dbReference type="AlphaFoldDB" id="A0A072PET2"/>
<keyword evidence="4" id="KW-1185">Reference proteome</keyword>
<evidence type="ECO:0000313" key="3">
    <source>
        <dbReference type="EMBL" id="KEF54090.1"/>
    </source>
</evidence>
<dbReference type="HOGENOM" id="CLU_404912_0_0_1"/>
<evidence type="ECO:0000259" key="2">
    <source>
        <dbReference type="Pfam" id="PF25482"/>
    </source>
</evidence>
<gene>
    <name evidence="3" type="ORF">A1O9_09885</name>
</gene>
<comment type="caution">
    <text evidence="3">The sequence shown here is derived from an EMBL/GenBank/DDBJ whole genome shotgun (WGS) entry which is preliminary data.</text>
</comment>
<proteinExistence type="predicted"/>
<evidence type="ECO:0000256" key="1">
    <source>
        <dbReference type="SAM" id="MobiDB-lite"/>
    </source>
</evidence>
<dbReference type="GeneID" id="25284793"/>
<reference evidence="3 4" key="1">
    <citation type="submission" date="2013-03" db="EMBL/GenBank/DDBJ databases">
        <title>The Genome Sequence of Exophiala aquamarina CBS 119918.</title>
        <authorList>
            <consortium name="The Broad Institute Genomics Platform"/>
            <person name="Cuomo C."/>
            <person name="de Hoog S."/>
            <person name="Gorbushina A."/>
            <person name="Walker B."/>
            <person name="Young S.K."/>
            <person name="Zeng Q."/>
            <person name="Gargeya S."/>
            <person name="Fitzgerald M."/>
            <person name="Haas B."/>
            <person name="Abouelleil A."/>
            <person name="Allen A.W."/>
            <person name="Alvarado L."/>
            <person name="Arachchi H.M."/>
            <person name="Berlin A.M."/>
            <person name="Chapman S.B."/>
            <person name="Gainer-Dewar J."/>
            <person name="Goldberg J."/>
            <person name="Griggs A."/>
            <person name="Gujja S."/>
            <person name="Hansen M."/>
            <person name="Howarth C."/>
            <person name="Imamovic A."/>
            <person name="Ireland A."/>
            <person name="Larimer J."/>
            <person name="McCowan C."/>
            <person name="Murphy C."/>
            <person name="Pearson M."/>
            <person name="Poon T.W."/>
            <person name="Priest M."/>
            <person name="Roberts A."/>
            <person name="Saif S."/>
            <person name="Shea T."/>
            <person name="Sisk P."/>
            <person name="Sykes S."/>
            <person name="Wortman J."/>
            <person name="Nusbaum C."/>
            <person name="Birren B."/>
        </authorList>
    </citation>
    <scope>NUCLEOTIDE SEQUENCE [LARGE SCALE GENOMIC DNA]</scope>
    <source>
        <strain evidence="3 4">CBS 119918</strain>
    </source>
</reference>
<organism evidence="3 4">
    <name type="scientific">Exophiala aquamarina CBS 119918</name>
    <dbReference type="NCBI Taxonomy" id="1182545"/>
    <lineage>
        <taxon>Eukaryota</taxon>
        <taxon>Fungi</taxon>
        <taxon>Dikarya</taxon>
        <taxon>Ascomycota</taxon>
        <taxon>Pezizomycotina</taxon>
        <taxon>Eurotiomycetes</taxon>
        <taxon>Chaetothyriomycetidae</taxon>
        <taxon>Chaetothyriales</taxon>
        <taxon>Herpotrichiellaceae</taxon>
        <taxon>Exophiala</taxon>
    </lineage>
</organism>
<feature type="domain" description="DUF7905" evidence="2">
    <location>
        <begin position="406"/>
        <end position="708"/>
    </location>
</feature>
<dbReference type="VEuPathDB" id="FungiDB:A1O9_09885"/>
<feature type="region of interest" description="Disordered" evidence="1">
    <location>
        <begin position="91"/>
        <end position="113"/>
    </location>
</feature>
<dbReference type="Pfam" id="PF25482">
    <property type="entry name" value="DUF7905"/>
    <property type="match status" value="1"/>
</dbReference>